<dbReference type="Proteomes" id="UP001198151">
    <property type="component" value="Unassembled WGS sequence"/>
</dbReference>
<dbReference type="RefSeq" id="WP_227709151.1">
    <property type="nucleotide sequence ID" value="NZ_JAJEQX010000054.1"/>
</dbReference>
<keyword evidence="2" id="KW-1185">Reference proteome</keyword>
<dbReference type="EMBL" id="JAJEQX010000054">
    <property type="protein sequence ID" value="MCC2256173.1"/>
    <property type="molecule type" value="Genomic_DNA"/>
</dbReference>
<evidence type="ECO:0000313" key="2">
    <source>
        <dbReference type="Proteomes" id="UP001198151"/>
    </source>
</evidence>
<protein>
    <submittedName>
        <fullName evidence="1">Uncharacterized protein</fullName>
    </submittedName>
</protein>
<comment type="caution">
    <text evidence="1">The sequence shown here is derived from an EMBL/GenBank/DDBJ whole genome shotgun (WGS) entry which is preliminary data.</text>
</comment>
<accession>A0ABS8G1I8</accession>
<organism evidence="1 2">
    <name type="scientific">Ruminococcus turbiniformis</name>
    <dbReference type="NCBI Taxonomy" id="2881258"/>
    <lineage>
        <taxon>Bacteria</taxon>
        <taxon>Bacillati</taxon>
        <taxon>Bacillota</taxon>
        <taxon>Clostridia</taxon>
        <taxon>Eubacteriales</taxon>
        <taxon>Oscillospiraceae</taxon>
        <taxon>Ruminococcus</taxon>
    </lineage>
</organism>
<sequence length="235" mass="27832">MEDVIYLSHYGEKVELVWLHDIRAFLDQEKCQLLPIVERNAIVAKMDGENGPIYTIIERSTSRAYQTRSLPEDGDIKAFLYDMSRQIDLSKEPMKMPSLFVKLYDTAEKAANERIKKGELSNRDRLYLEKMTEMIREKEKARAEAEKDSDDPFSDTYDLYVSGWTETAIQEETESRLRNKLMADYLNSMGFDYETMEKLATKTDDKREELYLLKDGYYYYKNIPFFQRYLQEENA</sequence>
<gene>
    <name evidence="1" type="ORF">LKD70_17465</name>
</gene>
<reference evidence="1 2" key="1">
    <citation type="submission" date="2021-10" db="EMBL/GenBank/DDBJ databases">
        <title>Anaerobic single-cell dispensing facilitates the cultivation of human gut bacteria.</title>
        <authorList>
            <person name="Afrizal A."/>
        </authorList>
    </citation>
    <scope>NUCLEOTIDE SEQUENCE [LARGE SCALE GENOMIC DNA]</scope>
    <source>
        <strain evidence="1 2">CLA-AA-H200</strain>
    </source>
</reference>
<evidence type="ECO:0000313" key="1">
    <source>
        <dbReference type="EMBL" id="MCC2256173.1"/>
    </source>
</evidence>
<proteinExistence type="predicted"/>
<name>A0ABS8G1I8_9FIRM</name>